<sequence>MATVLTSVTAAQRLDSRGKPTVQVDVETSDGKFRAIVPSGASKGDYEAVERRDGGKAFGGNGVLEAVQNVKEVIGPALIAKGFDLKAGLKEIDSFMIDLDGSSDKSNLGANAILGVSLACARACAAANGIPLYEFLARETQSRRQDFVLPVPFLNVLNGGVHSGNPMAFQEFMIAPVGAASFAQGIQWAAEVYQELKAIITKTFGKAAIGIGDEGGFAPPISKPHEALDLITEAIKAAGYEGLFKIGIDPASSEFFHDGQYDLGFKSSEPQKLSRAQLTDLYQGLVGKYPIALLEDPFAQDDWDSWSAFNQICKVSNVELVGDDLLATNIRRIEKASQADACNSLLLKVNQIGTVSEAIAAAEKAFKLGWSVFVSHRSGETTDDFIADLTVAIGCGHLKSGAPCRGERVAKYNRLMDIEEELAAKKIASSYAGEAFRYAHANAGS</sequence>
<feature type="binding site" evidence="12">
    <location>
        <position position="249"/>
    </location>
    <ligand>
        <name>Mg(2+)</name>
        <dbReference type="ChEBI" id="CHEBI:18420"/>
    </ligand>
</feature>
<dbReference type="AlphaFoldDB" id="A0A0D2DE61"/>
<keyword evidence="12" id="KW-0479">Metal-binding</keyword>
<dbReference type="STRING" id="569365.A0A0D2DE61"/>
<dbReference type="SUPFAM" id="SSF51604">
    <property type="entry name" value="Enolase C-terminal domain-like"/>
    <property type="match status" value="1"/>
</dbReference>
<dbReference type="SFLD" id="SFLDS00001">
    <property type="entry name" value="Enolase"/>
    <property type="match status" value="1"/>
</dbReference>
<dbReference type="GO" id="GO:0004634">
    <property type="term" value="F:phosphopyruvate hydratase activity"/>
    <property type="evidence" value="ECO:0007669"/>
    <property type="project" value="UniProtKB-EC"/>
</dbReference>
<dbReference type="SFLD" id="SFLDG00178">
    <property type="entry name" value="enolase"/>
    <property type="match status" value="1"/>
</dbReference>
<evidence type="ECO:0000313" key="16">
    <source>
        <dbReference type="Proteomes" id="UP000054466"/>
    </source>
</evidence>
<dbReference type="CDD" id="cd03313">
    <property type="entry name" value="enolase"/>
    <property type="match status" value="1"/>
</dbReference>
<evidence type="ECO:0000256" key="2">
    <source>
        <dbReference type="ARBA" id="ARBA00009604"/>
    </source>
</evidence>
<feature type="domain" description="Enolase C-terminal TIM barrel" evidence="13">
    <location>
        <begin position="146"/>
        <end position="439"/>
    </location>
</feature>
<dbReference type="GO" id="GO:0000015">
    <property type="term" value="C:phosphopyruvate hydratase complex"/>
    <property type="evidence" value="ECO:0007669"/>
    <property type="project" value="InterPro"/>
</dbReference>
<dbReference type="Gene3D" id="3.20.20.120">
    <property type="entry name" value="Enolase-like C-terminal domain"/>
    <property type="match status" value="1"/>
</dbReference>
<feature type="binding site" evidence="12">
    <location>
        <position position="295"/>
    </location>
    <ligand>
        <name>Mg(2+)</name>
        <dbReference type="ChEBI" id="CHEBI:18420"/>
    </ligand>
</feature>
<proteinExistence type="inferred from homology"/>
<evidence type="ECO:0000256" key="7">
    <source>
        <dbReference type="ARBA" id="ARBA00023239"/>
    </source>
</evidence>
<evidence type="ECO:0000256" key="5">
    <source>
        <dbReference type="ARBA" id="ARBA00022842"/>
    </source>
</evidence>
<dbReference type="SMART" id="SM01193">
    <property type="entry name" value="Enolase_N"/>
    <property type="match status" value="1"/>
</dbReference>
<dbReference type="HOGENOM" id="CLU_031223_0_0_1"/>
<feature type="binding site" evidence="11">
    <location>
        <position position="399"/>
    </location>
    <ligand>
        <name>substrate</name>
    </ligand>
</feature>
<dbReference type="OrthoDB" id="1739814at2759"/>
<dbReference type="PANTHER" id="PTHR11902:SF6">
    <property type="entry name" value="ENOLASE"/>
    <property type="match status" value="1"/>
</dbReference>
<dbReference type="Proteomes" id="UP000054466">
    <property type="component" value="Unassembled WGS sequence"/>
</dbReference>
<dbReference type="InterPro" id="IPR000941">
    <property type="entry name" value="Enolase"/>
</dbReference>
<evidence type="ECO:0000256" key="4">
    <source>
        <dbReference type="ARBA" id="ARBA00017068"/>
    </source>
</evidence>
<feature type="binding site" evidence="11">
    <location>
        <position position="162"/>
    </location>
    <ligand>
        <name>substrate</name>
    </ligand>
</feature>
<organism evidence="15 16">
    <name type="scientific">Cladophialophora immunda</name>
    <dbReference type="NCBI Taxonomy" id="569365"/>
    <lineage>
        <taxon>Eukaryota</taxon>
        <taxon>Fungi</taxon>
        <taxon>Dikarya</taxon>
        <taxon>Ascomycota</taxon>
        <taxon>Pezizomycotina</taxon>
        <taxon>Eurotiomycetes</taxon>
        <taxon>Chaetothyriomycetidae</taxon>
        <taxon>Chaetothyriales</taxon>
        <taxon>Herpotrichiellaceae</taxon>
        <taxon>Cladophialophora</taxon>
    </lineage>
</organism>
<evidence type="ECO:0000256" key="8">
    <source>
        <dbReference type="ARBA" id="ARBA00032132"/>
    </source>
</evidence>
<comment type="pathway">
    <text evidence="1">Carbohydrate degradation; glycolysis; pyruvate from D-glyceraldehyde 3-phosphate: step 4/5.</text>
</comment>
<dbReference type="InterPro" id="IPR020809">
    <property type="entry name" value="Enolase_CS"/>
</dbReference>
<dbReference type="PIRSF" id="PIRSF001400">
    <property type="entry name" value="Enolase"/>
    <property type="match status" value="1"/>
</dbReference>
<protein>
    <recommendedName>
        <fullName evidence="4">Enolase</fullName>
        <ecNumber evidence="3">4.2.1.11</ecNumber>
    </recommendedName>
    <alternativeName>
        <fullName evidence="8">2-phosphoglycerate dehydratase</fullName>
    </alternativeName>
</protein>
<feature type="binding site" evidence="11">
    <location>
        <position position="171"/>
    </location>
    <ligand>
        <name>substrate</name>
    </ligand>
</feature>
<dbReference type="SMART" id="SM01192">
    <property type="entry name" value="Enolase_C"/>
    <property type="match status" value="1"/>
</dbReference>
<feature type="active site" description="Proton acceptor" evidence="10">
    <location>
        <position position="348"/>
    </location>
</feature>
<keyword evidence="6" id="KW-0324">Glycolysis</keyword>
<dbReference type="NCBIfam" id="TIGR01060">
    <property type="entry name" value="eno"/>
    <property type="match status" value="1"/>
</dbReference>
<dbReference type="PRINTS" id="PR00148">
    <property type="entry name" value="ENOLASE"/>
</dbReference>
<dbReference type="InterPro" id="IPR029017">
    <property type="entry name" value="Enolase-like_N"/>
</dbReference>
<evidence type="ECO:0000256" key="12">
    <source>
        <dbReference type="PIRSR" id="PIRSR001400-3"/>
    </source>
</evidence>
<evidence type="ECO:0000256" key="9">
    <source>
        <dbReference type="ARBA" id="ARBA00048333"/>
    </source>
</evidence>
<dbReference type="RefSeq" id="XP_016254180.1">
    <property type="nucleotide sequence ID" value="XM_016387252.1"/>
</dbReference>
<feature type="active site" description="Proton donor" evidence="10">
    <location>
        <position position="214"/>
    </location>
</feature>
<feature type="binding site" evidence="11">
    <location>
        <position position="323"/>
    </location>
    <ligand>
        <name>substrate</name>
    </ligand>
</feature>
<keyword evidence="15" id="KW-0670">Pyruvate</keyword>
<dbReference type="SUPFAM" id="SSF54826">
    <property type="entry name" value="Enolase N-terminal domain-like"/>
    <property type="match status" value="1"/>
</dbReference>
<dbReference type="EC" id="4.2.1.11" evidence="3"/>
<feature type="binding site" evidence="11">
    <location>
        <begin position="375"/>
        <end position="378"/>
    </location>
    <ligand>
        <name>substrate</name>
    </ligand>
</feature>
<evidence type="ECO:0000256" key="10">
    <source>
        <dbReference type="PIRSR" id="PIRSR001400-1"/>
    </source>
</evidence>
<keyword evidence="7" id="KW-0456">Lyase</keyword>
<dbReference type="Pfam" id="PF00113">
    <property type="entry name" value="Enolase_C"/>
    <property type="match status" value="1"/>
</dbReference>
<dbReference type="PROSITE" id="PS00164">
    <property type="entry name" value="ENOLASE"/>
    <property type="match status" value="1"/>
</dbReference>
<evidence type="ECO:0000259" key="14">
    <source>
        <dbReference type="SMART" id="SM01193"/>
    </source>
</evidence>
<feature type="domain" description="Enolase N-terminal" evidence="14">
    <location>
        <begin position="5"/>
        <end position="136"/>
    </location>
</feature>
<feature type="binding site" evidence="11">
    <location>
        <position position="295"/>
    </location>
    <ligand>
        <name>substrate</name>
    </ligand>
</feature>
<keyword evidence="16" id="KW-1185">Reference proteome</keyword>
<dbReference type="UniPathway" id="UPA00109">
    <property type="reaction ID" value="UER00187"/>
</dbReference>
<keyword evidence="5 12" id="KW-0460">Magnesium</keyword>
<evidence type="ECO:0000259" key="13">
    <source>
        <dbReference type="SMART" id="SM01192"/>
    </source>
</evidence>
<accession>A0A0D2DE61</accession>
<dbReference type="HAMAP" id="MF_00318">
    <property type="entry name" value="Enolase"/>
    <property type="match status" value="1"/>
</dbReference>
<dbReference type="InterPro" id="IPR020810">
    <property type="entry name" value="Enolase_C"/>
</dbReference>
<evidence type="ECO:0000256" key="3">
    <source>
        <dbReference type="ARBA" id="ARBA00012058"/>
    </source>
</evidence>
<evidence type="ECO:0000313" key="15">
    <source>
        <dbReference type="EMBL" id="KIW33964.1"/>
    </source>
</evidence>
<evidence type="ECO:0000256" key="11">
    <source>
        <dbReference type="PIRSR" id="PIRSR001400-2"/>
    </source>
</evidence>
<evidence type="ECO:0000256" key="6">
    <source>
        <dbReference type="ARBA" id="ARBA00023152"/>
    </source>
</evidence>
<dbReference type="InterPro" id="IPR020811">
    <property type="entry name" value="Enolase_N"/>
</dbReference>
<feature type="binding site" evidence="12">
    <location>
        <position position="323"/>
    </location>
    <ligand>
        <name>Mg(2+)</name>
        <dbReference type="ChEBI" id="CHEBI:18420"/>
    </ligand>
</feature>
<dbReference type="EMBL" id="KN847040">
    <property type="protein sequence ID" value="KIW33964.1"/>
    <property type="molecule type" value="Genomic_DNA"/>
</dbReference>
<dbReference type="Gene3D" id="3.30.390.10">
    <property type="entry name" value="Enolase-like, N-terminal domain"/>
    <property type="match status" value="1"/>
</dbReference>
<comment type="catalytic activity">
    <reaction evidence="9">
        <text>(2R)-2-phosphoglycerate = phosphoenolpyruvate + H2O</text>
        <dbReference type="Rhea" id="RHEA:10164"/>
        <dbReference type="ChEBI" id="CHEBI:15377"/>
        <dbReference type="ChEBI" id="CHEBI:58289"/>
        <dbReference type="ChEBI" id="CHEBI:58702"/>
        <dbReference type="EC" id="4.2.1.11"/>
    </reaction>
</comment>
<dbReference type="SFLD" id="SFLDF00002">
    <property type="entry name" value="enolase"/>
    <property type="match status" value="1"/>
</dbReference>
<dbReference type="Pfam" id="PF03952">
    <property type="entry name" value="Enolase_N"/>
    <property type="match status" value="1"/>
</dbReference>
<dbReference type="InterPro" id="IPR036849">
    <property type="entry name" value="Enolase-like_C_sf"/>
</dbReference>
<dbReference type="GeneID" id="27339969"/>
<dbReference type="VEuPathDB" id="FungiDB:PV07_00775"/>
<dbReference type="GO" id="GO:0000287">
    <property type="term" value="F:magnesium ion binding"/>
    <property type="evidence" value="ECO:0007669"/>
    <property type="project" value="InterPro"/>
</dbReference>
<dbReference type="GO" id="GO:0006096">
    <property type="term" value="P:glycolytic process"/>
    <property type="evidence" value="ECO:0007669"/>
    <property type="project" value="UniProtKB-UniPathway"/>
</dbReference>
<reference evidence="15 16" key="1">
    <citation type="submission" date="2015-01" db="EMBL/GenBank/DDBJ databases">
        <title>The Genome Sequence of Cladophialophora immunda CBS83496.</title>
        <authorList>
            <consortium name="The Broad Institute Genomics Platform"/>
            <person name="Cuomo C."/>
            <person name="de Hoog S."/>
            <person name="Gorbushina A."/>
            <person name="Stielow B."/>
            <person name="Teixiera M."/>
            <person name="Abouelleil A."/>
            <person name="Chapman S.B."/>
            <person name="Priest M."/>
            <person name="Young S.K."/>
            <person name="Wortman J."/>
            <person name="Nusbaum C."/>
            <person name="Birren B."/>
        </authorList>
    </citation>
    <scope>NUCLEOTIDE SEQUENCE [LARGE SCALE GENOMIC DNA]</scope>
    <source>
        <strain evidence="15 16">CBS 83496</strain>
    </source>
</reference>
<name>A0A0D2DE61_9EURO</name>
<evidence type="ECO:0000256" key="1">
    <source>
        <dbReference type="ARBA" id="ARBA00005031"/>
    </source>
</evidence>
<comment type="cofactor">
    <cofactor evidence="12">
        <name>Mg(2+)</name>
        <dbReference type="ChEBI" id="CHEBI:18420"/>
    </cofactor>
    <text evidence="12">Mg(2+) is required for catalysis and for stabilizing the dimer.</text>
</comment>
<gene>
    <name evidence="15" type="ORF">PV07_00775</name>
</gene>
<dbReference type="PANTHER" id="PTHR11902">
    <property type="entry name" value="ENOLASE"/>
    <property type="match status" value="1"/>
</dbReference>
<comment type="similarity">
    <text evidence="2">Belongs to the enolase family.</text>
</comment>